<proteinExistence type="predicted"/>
<evidence type="ECO:0000313" key="2">
    <source>
        <dbReference type="Proteomes" id="UP000007796"/>
    </source>
</evidence>
<organism evidence="2">
    <name type="scientific">Grosmannia clavigera (strain kw1407 / UAMH 11150)</name>
    <name type="common">Blue stain fungus</name>
    <name type="synonym">Graphiocladiella clavigera</name>
    <dbReference type="NCBI Taxonomy" id="655863"/>
    <lineage>
        <taxon>Eukaryota</taxon>
        <taxon>Fungi</taxon>
        <taxon>Dikarya</taxon>
        <taxon>Ascomycota</taxon>
        <taxon>Pezizomycotina</taxon>
        <taxon>Sordariomycetes</taxon>
        <taxon>Sordariomycetidae</taxon>
        <taxon>Ophiostomatales</taxon>
        <taxon>Ophiostomataceae</taxon>
        <taxon>Leptographium</taxon>
    </lineage>
</organism>
<dbReference type="InParanoid" id="F0XIV9"/>
<dbReference type="Proteomes" id="UP000007796">
    <property type="component" value="Unassembled WGS sequence"/>
</dbReference>
<reference evidence="1 2" key="1">
    <citation type="journal article" date="2011" name="Proc. Natl. Acad. Sci. U.S.A.">
        <title>Genome and transcriptome analyses of the mountain pine beetle-fungal symbiont Grosmannia clavigera, a lodgepole pine pathogen.</title>
        <authorList>
            <person name="DiGuistini S."/>
            <person name="Wang Y."/>
            <person name="Liao N.Y."/>
            <person name="Taylor G."/>
            <person name="Tanguay P."/>
            <person name="Feau N."/>
            <person name="Henrissat B."/>
            <person name="Chan S.K."/>
            <person name="Hesse-Orce U."/>
            <person name="Alamouti S.M."/>
            <person name="Tsui C.K.M."/>
            <person name="Docking R.T."/>
            <person name="Levasseur A."/>
            <person name="Haridas S."/>
            <person name="Robertson G."/>
            <person name="Birol I."/>
            <person name="Holt R.A."/>
            <person name="Marra M.A."/>
            <person name="Hamelin R.C."/>
            <person name="Hirst M."/>
            <person name="Jones S.J.M."/>
            <person name="Bohlmann J."/>
            <person name="Breuil C."/>
        </authorList>
    </citation>
    <scope>NUCLEOTIDE SEQUENCE [LARGE SCALE GENOMIC DNA]</scope>
    <source>
        <strain evidence="2">kw1407 / UAMH 11150</strain>
    </source>
</reference>
<dbReference type="AlphaFoldDB" id="F0XIV9"/>
<gene>
    <name evidence="1" type="ORF">CMQ_2240</name>
</gene>
<dbReference type="GeneID" id="25975208"/>
<dbReference type="RefSeq" id="XP_014171673.1">
    <property type="nucleotide sequence ID" value="XM_014316198.1"/>
</dbReference>
<evidence type="ECO:0000313" key="1">
    <source>
        <dbReference type="EMBL" id="EFX02191.1"/>
    </source>
</evidence>
<accession>F0XIV9</accession>
<protein>
    <submittedName>
        <fullName evidence="1">Uncharacterized protein</fullName>
    </submittedName>
</protein>
<dbReference type="EMBL" id="GL629782">
    <property type="protein sequence ID" value="EFX02191.1"/>
    <property type="molecule type" value="Genomic_DNA"/>
</dbReference>
<keyword evidence="2" id="KW-1185">Reference proteome</keyword>
<name>F0XIV9_GROCL</name>
<sequence>MYREYHIVTGCQPSPKLSQPVEERFFTSGRIIFDSAPAAPRALTARSCSYPSIDGAIAEVVAGKSKGLVSLSSSNSSVGKTLTVKATAELFIRPLYTVSAGELKPSTSASAQCYILPGTGVASC</sequence>
<dbReference type="HOGENOM" id="CLU_2004175_0_0_1"/>